<dbReference type="RefSeq" id="WP_163344399.1">
    <property type="nucleotide sequence ID" value="NZ_CP048409.1"/>
</dbReference>
<evidence type="ECO:0000313" key="3">
    <source>
        <dbReference type="Proteomes" id="UP000474630"/>
    </source>
</evidence>
<evidence type="ECO:0000313" key="2">
    <source>
        <dbReference type="EMBL" id="QIA06467.1"/>
    </source>
</evidence>
<accession>A0A6C0R8R0</accession>
<keyword evidence="1" id="KW-0732">Signal</keyword>
<dbReference type="EMBL" id="CP048409">
    <property type="protein sequence ID" value="QIA06467.1"/>
    <property type="molecule type" value="Genomic_DNA"/>
</dbReference>
<dbReference type="AlphaFoldDB" id="A0A6C0R8R0"/>
<feature type="chain" id="PRO_5025677215" evidence="1">
    <location>
        <begin position="24"/>
        <end position="144"/>
    </location>
</feature>
<sequence length="144" mass="16523">MKKIVMFLAVMVFFLVGTSFVEAQNKTVYTGSYPWEGVMMCTDDYASGTESYVVTEWGTKWQFKYEGHYVGESGKHYSWRMVQNWHWKTYKGKAYTETNTGISIIKCEGVPIAMAKTTYHITYNGKGELVVEVDNGSDDWICLD</sequence>
<name>A0A6C0R8R0_9BACT</name>
<dbReference type="KEGG" id="drc:G0Q07_01400"/>
<keyword evidence="3" id="KW-1185">Reference proteome</keyword>
<protein>
    <submittedName>
        <fullName evidence="2">Uncharacterized protein</fullName>
    </submittedName>
</protein>
<proteinExistence type="predicted"/>
<feature type="signal peptide" evidence="1">
    <location>
        <begin position="1"/>
        <end position="23"/>
    </location>
</feature>
<evidence type="ECO:0000256" key="1">
    <source>
        <dbReference type="SAM" id="SignalP"/>
    </source>
</evidence>
<gene>
    <name evidence="2" type="ORF">G0Q07_01400</name>
</gene>
<organism evidence="2 3">
    <name type="scientific">Draconibacterium halophilum</name>
    <dbReference type="NCBI Taxonomy" id="2706887"/>
    <lineage>
        <taxon>Bacteria</taxon>
        <taxon>Pseudomonadati</taxon>
        <taxon>Bacteroidota</taxon>
        <taxon>Bacteroidia</taxon>
        <taxon>Marinilabiliales</taxon>
        <taxon>Prolixibacteraceae</taxon>
        <taxon>Draconibacterium</taxon>
    </lineage>
</organism>
<reference evidence="2 3" key="1">
    <citation type="submission" date="2020-02" db="EMBL/GenBank/DDBJ databases">
        <title>Genome sequencing for Draconibacterium sp. strain M1.</title>
        <authorList>
            <person name="Park S.-J."/>
        </authorList>
    </citation>
    <scope>NUCLEOTIDE SEQUENCE [LARGE SCALE GENOMIC DNA]</scope>
    <source>
        <strain evidence="2 3">M1</strain>
    </source>
</reference>
<dbReference type="Proteomes" id="UP000474630">
    <property type="component" value="Chromosome"/>
</dbReference>